<name>A0ABN5VM10_9ACTN</name>
<dbReference type="InterPro" id="IPR029060">
    <property type="entry name" value="PIN-like_dom_sf"/>
</dbReference>
<evidence type="ECO:0000313" key="1">
    <source>
        <dbReference type="EMBL" id="BBC33448.1"/>
    </source>
</evidence>
<evidence type="ECO:0000313" key="2">
    <source>
        <dbReference type="Proteomes" id="UP001321542"/>
    </source>
</evidence>
<protein>
    <recommendedName>
        <fullName evidence="3">PIN domain-containing protein</fullName>
    </recommendedName>
</protein>
<reference evidence="1 2" key="2">
    <citation type="journal article" date="2023" name="ChemBioChem">
        <title>Acyltransferase Domain Exchange between Two Independent Type I Polyketide Synthases in the Same Producer Strain of Macrolide Antibiotics.</title>
        <authorList>
            <person name="Kudo F."/>
            <person name="Kishikawa K."/>
            <person name="Tsuboi K."/>
            <person name="Kido T."/>
            <person name="Usui T."/>
            <person name="Hashimoto J."/>
            <person name="Shin-Ya K."/>
            <person name="Miyanaga A."/>
            <person name="Eguchi T."/>
        </authorList>
    </citation>
    <scope>NUCLEOTIDE SEQUENCE [LARGE SCALE GENOMIC DNA]</scope>
    <source>
        <strain evidence="1 2">A-8890</strain>
    </source>
</reference>
<dbReference type="Gene3D" id="3.40.50.1010">
    <property type="entry name" value="5'-nuclease"/>
    <property type="match status" value="1"/>
</dbReference>
<evidence type="ECO:0008006" key="3">
    <source>
        <dbReference type="Google" id="ProtNLM"/>
    </source>
</evidence>
<keyword evidence="2" id="KW-1185">Reference proteome</keyword>
<reference evidence="1 2" key="1">
    <citation type="journal article" date="2010" name="ChemBioChem">
        <title>Cloning and characterization of the biosynthetic gene cluster of 16-membered macrolide antibiotic FD-891: involvement of a dual functional cytochrome P450 monooxygenase catalyzing epoxidation and hydroxylation.</title>
        <authorList>
            <person name="Kudo F."/>
            <person name="Motegi A."/>
            <person name="Mizoue K."/>
            <person name="Eguchi T."/>
        </authorList>
    </citation>
    <scope>NUCLEOTIDE SEQUENCE [LARGE SCALE GENOMIC DNA]</scope>
    <source>
        <strain evidence="1 2">A-8890</strain>
    </source>
</reference>
<proteinExistence type="predicted"/>
<accession>A0ABN5VM10</accession>
<gene>
    <name evidence="1" type="ORF">SGFS_047420</name>
</gene>
<dbReference type="SUPFAM" id="SSF88723">
    <property type="entry name" value="PIN domain-like"/>
    <property type="match status" value="1"/>
</dbReference>
<organism evidence="1 2">
    <name type="scientific">Streptomyces graminofaciens</name>
    <dbReference type="NCBI Taxonomy" id="68212"/>
    <lineage>
        <taxon>Bacteria</taxon>
        <taxon>Bacillati</taxon>
        <taxon>Actinomycetota</taxon>
        <taxon>Actinomycetes</taxon>
        <taxon>Kitasatosporales</taxon>
        <taxon>Streptomycetaceae</taxon>
        <taxon>Streptomyces</taxon>
    </lineage>
</organism>
<dbReference type="EMBL" id="AP018448">
    <property type="protein sequence ID" value="BBC33448.1"/>
    <property type="molecule type" value="Genomic_DNA"/>
</dbReference>
<sequence length="178" mass="19000">MARRKPSHEGTLVLDCEGLSKLVGDDEPVVVLVVLVAEARKRGMEVAISALTIIEAVHRRTDRARLARVLSGMRIVPIGDEEARAASAMLISAGLHGHKYAVDAAVAETALRQHRLVVMLTSDVDDITKLCGDRYGWSPSSPALTGFDAGELYEQQDHAVCLGEVGCGEGDRTTVLGA</sequence>
<dbReference type="Proteomes" id="UP001321542">
    <property type="component" value="Chromosome"/>
</dbReference>